<evidence type="ECO:0000256" key="5">
    <source>
        <dbReference type="SAM" id="MobiDB-lite"/>
    </source>
</evidence>
<keyword evidence="2" id="KW-0645">Protease</keyword>
<evidence type="ECO:0000256" key="1">
    <source>
        <dbReference type="ARBA" id="ARBA00008683"/>
    </source>
</evidence>
<evidence type="ECO:0000259" key="7">
    <source>
        <dbReference type="Pfam" id="PF01343"/>
    </source>
</evidence>
<reference evidence="8 9" key="1">
    <citation type="submission" date="2024-02" db="EMBL/GenBank/DDBJ databases">
        <title>Bacteria isolated from the canopy kelp, Nereocystis luetkeana.</title>
        <authorList>
            <person name="Pfister C.A."/>
            <person name="Younker I.T."/>
            <person name="Light S.H."/>
        </authorList>
    </citation>
    <scope>NUCLEOTIDE SEQUENCE [LARGE SCALE GENOMIC DNA]</scope>
    <source>
        <strain evidence="8 9">TI.5.07</strain>
    </source>
</reference>
<keyword evidence="9" id="KW-1185">Reference proteome</keyword>
<dbReference type="PANTHER" id="PTHR42987:SF8">
    <property type="entry name" value="PROTEINASE"/>
    <property type="match status" value="1"/>
</dbReference>
<dbReference type="Pfam" id="PF01343">
    <property type="entry name" value="Peptidase_S49"/>
    <property type="match status" value="1"/>
</dbReference>
<feature type="region of interest" description="Disordered" evidence="5">
    <location>
        <begin position="1"/>
        <end position="39"/>
    </location>
</feature>
<dbReference type="Gene3D" id="3.90.226.10">
    <property type="entry name" value="2-enoyl-CoA Hydratase, Chain A, domain 1"/>
    <property type="match status" value="1"/>
</dbReference>
<protein>
    <submittedName>
        <fullName evidence="8">Signal peptide peptidase SppA</fullName>
    </submittedName>
</protein>
<feature type="compositionally biased region" description="Low complexity" evidence="5">
    <location>
        <begin position="26"/>
        <end position="36"/>
    </location>
</feature>
<accession>A0ABU9GGX8</accession>
<gene>
    <name evidence="8" type="primary">sppA</name>
    <name evidence="8" type="ORF">V6243_09715</name>
</gene>
<dbReference type="Proteomes" id="UP001378242">
    <property type="component" value="Unassembled WGS sequence"/>
</dbReference>
<evidence type="ECO:0000256" key="2">
    <source>
        <dbReference type="ARBA" id="ARBA00022670"/>
    </source>
</evidence>
<sequence>MSDRPQDPWREGPGGKDEGGAGASGQGADSAATSSSEVDWQARERTVQLEMMDRWVQGVVTEQRRSRRWKLFFRFLFALLFIASIATSVTLFTLGSQPAALPGERHLGVVRVKGVIEADGEANAERIIKGLRAANESPASVAVVLDINSPGGSPVQSQRVYDELMRMREQGGKPVIAVIEDLGASGAYYMAAGAGEILAAPSSLVGSIGVISSSFGLKGPMEELGIERRVFTAGDNKAFLDPFSEISPEQRDFWQNVLATTHQQFIAAVKAGRGERLKDDPALFSGLIWTGEQARALGLVDRTATLEELAAELAPQGGVHDYTPRQDPFERFTRRFAGVMASALGLDANVSPVSYRLP</sequence>
<dbReference type="NCBIfam" id="TIGR00706">
    <property type="entry name" value="SppA_dom"/>
    <property type="match status" value="1"/>
</dbReference>
<keyword evidence="6" id="KW-1133">Transmembrane helix</keyword>
<comment type="caution">
    <text evidence="8">The sequence shown here is derived from an EMBL/GenBank/DDBJ whole genome shotgun (WGS) entry which is preliminary data.</text>
</comment>
<dbReference type="SUPFAM" id="SSF52096">
    <property type="entry name" value="ClpP/crotonase"/>
    <property type="match status" value="1"/>
</dbReference>
<evidence type="ECO:0000256" key="6">
    <source>
        <dbReference type="SAM" id="Phobius"/>
    </source>
</evidence>
<evidence type="ECO:0000256" key="3">
    <source>
        <dbReference type="ARBA" id="ARBA00022801"/>
    </source>
</evidence>
<keyword evidence="4" id="KW-0720">Serine protease</keyword>
<dbReference type="RefSeq" id="WP_077372070.1">
    <property type="nucleotide sequence ID" value="NZ_CP017114.1"/>
</dbReference>
<keyword evidence="6" id="KW-0812">Transmembrane</keyword>
<dbReference type="CDD" id="cd07023">
    <property type="entry name" value="S49_Sppa_N_C"/>
    <property type="match status" value="1"/>
</dbReference>
<comment type="similarity">
    <text evidence="1">Belongs to the peptidase S49 family.</text>
</comment>
<dbReference type="InterPro" id="IPR002142">
    <property type="entry name" value="Peptidase_S49"/>
</dbReference>
<feature type="compositionally biased region" description="Basic and acidic residues" evidence="5">
    <location>
        <begin position="1"/>
        <end position="19"/>
    </location>
</feature>
<dbReference type="GeneID" id="43178716"/>
<dbReference type="InterPro" id="IPR004635">
    <property type="entry name" value="Pept_S49_SppA"/>
</dbReference>
<dbReference type="Gene3D" id="6.20.330.10">
    <property type="match status" value="1"/>
</dbReference>
<dbReference type="InterPro" id="IPR047272">
    <property type="entry name" value="S49_SppA_C"/>
</dbReference>
<evidence type="ECO:0000313" key="8">
    <source>
        <dbReference type="EMBL" id="MEL0617113.1"/>
    </source>
</evidence>
<name>A0ABU9GGX8_COBMA</name>
<dbReference type="PANTHER" id="PTHR42987">
    <property type="entry name" value="PEPTIDASE S49"/>
    <property type="match status" value="1"/>
</dbReference>
<evidence type="ECO:0000313" key="9">
    <source>
        <dbReference type="Proteomes" id="UP001378242"/>
    </source>
</evidence>
<proteinExistence type="inferred from homology"/>
<dbReference type="InterPro" id="IPR029045">
    <property type="entry name" value="ClpP/crotonase-like_dom_sf"/>
</dbReference>
<feature type="domain" description="Peptidase S49" evidence="7">
    <location>
        <begin position="170"/>
        <end position="316"/>
    </location>
</feature>
<evidence type="ECO:0000256" key="4">
    <source>
        <dbReference type="ARBA" id="ARBA00022825"/>
    </source>
</evidence>
<organism evidence="8 9">
    <name type="scientific">Cobetia marina</name>
    <name type="common">Deleya marina</name>
    <dbReference type="NCBI Taxonomy" id="28258"/>
    <lineage>
        <taxon>Bacteria</taxon>
        <taxon>Pseudomonadati</taxon>
        <taxon>Pseudomonadota</taxon>
        <taxon>Gammaproteobacteria</taxon>
        <taxon>Oceanospirillales</taxon>
        <taxon>Halomonadaceae</taxon>
        <taxon>Cobetia</taxon>
    </lineage>
</organism>
<keyword evidence="3" id="KW-0378">Hydrolase</keyword>
<keyword evidence="6" id="KW-0472">Membrane</keyword>
<dbReference type="EMBL" id="JBAKAP010000009">
    <property type="protein sequence ID" value="MEL0617113.1"/>
    <property type="molecule type" value="Genomic_DNA"/>
</dbReference>
<feature type="transmembrane region" description="Helical" evidence="6">
    <location>
        <begin position="71"/>
        <end position="94"/>
    </location>
</feature>